<dbReference type="EMBL" id="CAJFDI010000003">
    <property type="protein sequence ID" value="CAD5222041.1"/>
    <property type="molecule type" value="Genomic_DNA"/>
</dbReference>
<comment type="caution">
    <text evidence="11">The sequence shown here is derived from an EMBL/GenBank/DDBJ whole genome shotgun (WGS) entry which is preliminary data.</text>
</comment>
<dbReference type="InterPro" id="IPR050720">
    <property type="entry name" value="Engrailed_Homeobox_TFs"/>
</dbReference>
<evidence type="ECO:0000256" key="6">
    <source>
        <dbReference type="ARBA" id="ARBA00023242"/>
    </source>
</evidence>
<dbReference type="PROSITE" id="PS50071">
    <property type="entry name" value="HOMEOBOX_2"/>
    <property type="match status" value="1"/>
</dbReference>
<dbReference type="AlphaFoldDB" id="A0A7I8WI80"/>
<dbReference type="Proteomes" id="UP000659654">
    <property type="component" value="Unassembled WGS sequence"/>
</dbReference>
<evidence type="ECO:0000256" key="9">
    <source>
        <dbReference type="SAM" id="MobiDB-lite"/>
    </source>
</evidence>
<evidence type="ECO:0000256" key="5">
    <source>
        <dbReference type="ARBA" id="ARBA00023155"/>
    </source>
</evidence>
<protein>
    <submittedName>
        <fullName evidence="11">(pine wood nematode) hypothetical protein</fullName>
    </submittedName>
</protein>
<gene>
    <name evidence="11" type="ORF">BXYJ_LOCUS7009</name>
</gene>
<feature type="DNA-binding region" description="Homeobox" evidence="7">
    <location>
        <begin position="207"/>
        <end position="266"/>
    </location>
</feature>
<evidence type="ECO:0000256" key="1">
    <source>
        <dbReference type="ARBA" id="ARBA00004123"/>
    </source>
</evidence>
<keyword evidence="3" id="KW-0217">Developmental protein</keyword>
<evidence type="ECO:0000259" key="10">
    <source>
        <dbReference type="PROSITE" id="PS50071"/>
    </source>
</evidence>
<dbReference type="GO" id="GO:0000981">
    <property type="term" value="F:DNA-binding transcription factor activity, RNA polymerase II-specific"/>
    <property type="evidence" value="ECO:0007669"/>
    <property type="project" value="InterPro"/>
</dbReference>
<dbReference type="InterPro" id="IPR000047">
    <property type="entry name" value="HTH_motif"/>
</dbReference>
<dbReference type="GO" id="GO:0000978">
    <property type="term" value="F:RNA polymerase II cis-regulatory region sequence-specific DNA binding"/>
    <property type="evidence" value="ECO:0007669"/>
    <property type="project" value="TreeGrafter"/>
</dbReference>
<dbReference type="Gene3D" id="1.10.10.60">
    <property type="entry name" value="Homeodomain-like"/>
    <property type="match status" value="1"/>
</dbReference>
<accession>A0A7I8WI80</accession>
<dbReference type="PROSITE" id="PS00027">
    <property type="entry name" value="HOMEOBOX_1"/>
    <property type="match status" value="1"/>
</dbReference>
<evidence type="ECO:0000256" key="8">
    <source>
        <dbReference type="RuleBase" id="RU000682"/>
    </source>
</evidence>
<dbReference type="SUPFAM" id="SSF46689">
    <property type="entry name" value="Homeodomain-like"/>
    <property type="match status" value="1"/>
</dbReference>
<name>A0A7I8WI80_BURXY</name>
<dbReference type="InterPro" id="IPR001356">
    <property type="entry name" value="HD"/>
</dbReference>
<dbReference type="OrthoDB" id="6159439at2759"/>
<keyword evidence="12" id="KW-1185">Reference proteome</keyword>
<dbReference type="SMR" id="A0A7I8WI80"/>
<dbReference type="GO" id="GO:0030182">
    <property type="term" value="P:neuron differentiation"/>
    <property type="evidence" value="ECO:0007669"/>
    <property type="project" value="TreeGrafter"/>
</dbReference>
<dbReference type="PANTHER" id="PTHR24341">
    <property type="entry name" value="HOMEOBOX PROTEIN ENGRAILED"/>
    <property type="match status" value="1"/>
</dbReference>
<evidence type="ECO:0000256" key="2">
    <source>
        <dbReference type="ARBA" id="ARBA00010896"/>
    </source>
</evidence>
<evidence type="ECO:0000256" key="7">
    <source>
        <dbReference type="PROSITE-ProRule" id="PRU00108"/>
    </source>
</evidence>
<dbReference type="PRINTS" id="PR00031">
    <property type="entry name" value="HTHREPRESSR"/>
</dbReference>
<dbReference type="PRINTS" id="PR00026">
    <property type="entry name" value="ENGRAILED"/>
</dbReference>
<dbReference type="Proteomes" id="UP000582659">
    <property type="component" value="Unassembled WGS sequence"/>
</dbReference>
<dbReference type="EMBL" id="CAJFCV020000003">
    <property type="protein sequence ID" value="CAG9109016.1"/>
    <property type="molecule type" value="Genomic_DNA"/>
</dbReference>
<dbReference type="InterPro" id="IPR000747">
    <property type="entry name" value="HD_engrailed"/>
</dbReference>
<feature type="domain" description="Homeobox" evidence="10">
    <location>
        <begin position="205"/>
        <end position="265"/>
    </location>
</feature>
<comment type="similarity">
    <text evidence="2">Belongs to the engrailed homeobox family.</text>
</comment>
<evidence type="ECO:0000313" key="12">
    <source>
        <dbReference type="Proteomes" id="UP000659654"/>
    </source>
</evidence>
<comment type="subcellular location">
    <subcellularLocation>
        <location evidence="1 7 8">Nucleus</location>
    </subcellularLocation>
</comment>
<dbReference type="InterPro" id="IPR017970">
    <property type="entry name" value="Homeobox_CS"/>
</dbReference>
<evidence type="ECO:0000313" key="11">
    <source>
        <dbReference type="EMBL" id="CAD5222041.1"/>
    </source>
</evidence>
<dbReference type="CDD" id="cd00086">
    <property type="entry name" value="homeodomain"/>
    <property type="match status" value="1"/>
</dbReference>
<sequence>MDNGYVIIDNLARGNHEYFCPGMVEKDDIPSCYSTANSKLSLFIVYMQLKYSRLECVSFDSALSFTRICFAFHLPHLIQAYYCSNMSSEASYSDCASAGVSSPDLNDTASVSSLKFSIYNILRPDFGIKCDRLFGSADPTSPPPLFPISPSSFGLNLLASLASPKLPIEQNDDHQLPAWIYCTRYSDRPSAGPRSRKMKRKGLTEEEKRPRTAFTPEQLERLKQQFQNNRYLTEKRRQELAHELGLNESQIKIWFQNKRAKLKKAAIQRTDASFQMLHNSMLNHVTLQSFKA</sequence>
<dbReference type="GO" id="GO:0009653">
    <property type="term" value="P:anatomical structure morphogenesis"/>
    <property type="evidence" value="ECO:0007669"/>
    <property type="project" value="UniProtKB-ARBA"/>
</dbReference>
<proteinExistence type="inferred from homology"/>
<dbReference type="Pfam" id="PF00046">
    <property type="entry name" value="Homeodomain"/>
    <property type="match status" value="1"/>
</dbReference>
<dbReference type="GO" id="GO:0005634">
    <property type="term" value="C:nucleus"/>
    <property type="evidence" value="ECO:0007669"/>
    <property type="project" value="UniProtKB-SubCell"/>
</dbReference>
<dbReference type="InterPro" id="IPR009057">
    <property type="entry name" value="Homeodomain-like_sf"/>
</dbReference>
<dbReference type="SMART" id="SM00389">
    <property type="entry name" value="HOX"/>
    <property type="match status" value="1"/>
</dbReference>
<feature type="region of interest" description="Disordered" evidence="9">
    <location>
        <begin position="188"/>
        <end position="212"/>
    </location>
</feature>
<dbReference type="PRINTS" id="PR00024">
    <property type="entry name" value="HOMEOBOX"/>
</dbReference>
<dbReference type="InterPro" id="IPR020479">
    <property type="entry name" value="HD_metazoa"/>
</dbReference>
<evidence type="ECO:0000256" key="3">
    <source>
        <dbReference type="ARBA" id="ARBA00022473"/>
    </source>
</evidence>
<keyword evidence="5 7" id="KW-0371">Homeobox</keyword>
<dbReference type="PANTHER" id="PTHR24341:SF6">
    <property type="entry name" value="HOMEOBOX PROTEIN INVECTED"/>
    <property type="match status" value="1"/>
</dbReference>
<keyword evidence="4 7" id="KW-0238">DNA-binding</keyword>
<evidence type="ECO:0000256" key="4">
    <source>
        <dbReference type="ARBA" id="ARBA00023125"/>
    </source>
</evidence>
<reference evidence="11" key="1">
    <citation type="submission" date="2020-09" db="EMBL/GenBank/DDBJ databases">
        <authorList>
            <person name="Kikuchi T."/>
        </authorList>
    </citation>
    <scope>NUCLEOTIDE SEQUENCE</scope>
    <source>
        <strain evidence="11">Ka4C1</strain>
    </source>
</reference>
<dbReference type="FunFam" id="1.10.10.60:FF:000189">
    <property type="entry name" value="Homeobox protein engrailed-like"/>
    <property type="match status" value="1"/>
</dbReference>
<keyword evidence="6 7" id="KW-0539">Nucleus</keyword>
<organism evidence="11 12">
    <name type="scientific">Bursaphelenchus xylophilus</name>
    <name type="common">Pinewood nematode worm</name>
    <name type="synonym">Aphelenchoides xylophilus</name>
    <dbReference type="NCBI Taxonomy" id="6326"/>
    <lineage>
        <taxon>Eukaryota</taxon>
        <taxon>Metazoa</taxon>
        <taxon>Ecdysozoa</taxon>
        <taxon>Nematoda</taxon>
        <taxon>Chromadorea</taxon>
        <taxon>Rhabditida</taxon>
        <taxon>Tylenchina</taxon>
        <taxon>Tylenchomorpha</taxon>
        <taxon>Aphelenchoidea</taxon>
        <taxon>Aphelenchoididae</taxon>
        <taxon>Bursaphelenchus</taxon>
    </lineage>
</organism>